<evidence type="ECO:0000256" key="3">
    <source>
        <dbReference type="ARBA" id="ARBA00022692"/>
    </source>
</evidence>
<keyword evidence="4" id="KW-0611">Plant defense</keyword>
<evidence type="ECO:0000256" key="2">
    <source>
        <dbReference type="ARBA" id="ARBA00006574"/>
    </source>
</evidence>
<keyword evidence="5 8" id="KW-1133">Transmembrane helix</keyword>
<keyword evidence="10" id="KW-1185">Reference proteome</keyword>
<dbReference type="InterPro" id="IPR004326">
    <property type="entry name" value="Mlo"/>
</dbReference>
<evidence type="ECO:0000256" key="1">
    <source>
        <dbReference type="ARBA" id="ARBA00004141"/>
    </source>
</evidence>
<name>A0AAV9FEA2_ACOCL</name>
<dbReference type="AlphaFoldDB" id="A0AAV9FEA2"/>
<organism evidence="9 10">
    <name type="scientific">Acorus calamus</name>
    <name type="common">Sweet flag</name>
    <dbReference type="NCBI Taxonomy" id="4465"/>
    <lineage>
        <taxon>Eukaryota</taxon>
        <taxon>Viridiplantae</taxon>
        <taxon>Streptophyta</taxon>
        <taxon>Embryophyta</taxon>
        <taxon>Tracheophyta</taxon>
        <taxon>Spermatophyta</taxon>
        <taxon>Magnoliopsida</taxon>
        <taxon>Liliopsida</taxon>
        <taxon>Acoraceae</taxon>
        <taxon>Acorus</taxon>
    </lineage>
</organism>
<dbReference type="Proteomes" id="UP001180020">
    <property type="component" value="Unassembled WGS sequence"/>
</dbReference>
<reference evidence="9" key="1">
    <citation type="journal article" date="2023" name="Nat. Commun.">
        <title>Diploid and tetraploid genomes of Acorus and the evolution of monocots.</title>
        <authorList>
            <person name="Ma L."/>
            <person name="Liu K.W."/>
            <person name="Li Z."/>
            <person name="Hsiao Y.Y."/>
            <person name="Qi Y."/>
            <person name="Fu T."/>
            <person name="Tang G.D."/>
            <person name="Zhang D."/>
            <person name="Sun W.H."/>
            <person name="Liu D.K."/>
            <person name="Li Y."/>
            <person name="Chen G.Z."/>
            <person name="Liu X.D."/>
            <person name="Liao X.Y."/>
            <person name="Jiang Y.T."/>
            <person name="Yu X."/>
            <person name="Hao Y."/>
            <person name="Huang J."/>
            <person name="Zhao X.W."/>
            <person name="Ke S."/>
            <person name="Chen Y.Y."/>
            <person name="Wu W.L."/>
            <person name="Hsu J.L."/>
            <person name="Lin Y.F."/>
            <person name="Huang M.D."/>
            <person name="Li C.Y."/>
            <person name="Huang L."/>
            <person name="Wang Z.W."/>
            <person name="Zhao X."/>
            <person name="Zhong W.Y."/>
            <person name="Peng D.H."/>
            <person name="Ahmad S."/>
            <person name="Lan S."/>
            <person name="Zhang J.S."/>
            <person name="Tsai W.C."/>
            <person name="Van de Peer Y."/>
            <person name="Liu Z.J."/>
        </authorList>
    </citation>
    <scope>NUCLEOTIDE SEQUENCE</scope>
    <source>
        <strain evidence="9">CP</strain>
    </source>
</reference>
<gene>
    <name evidence="9" type="primary">MLO4</name>
    <name evidence="9" type="ORF">QJS10_CPA02g00557</name>
</gene>
<reference evidence="9" key="2">
    <citation type="submission" date="2023-06" db="EMBL/GenBank/DDBJ databases">
        <authorList>
            <person name="Ma L."/>
            <person name="Liu K.-W."/>
            <person name="Li Z."/>
            <person name="Hsiao Y.-Y."/>
            <person name="Qi Y."/>
            <person name="Fu T."/>
            <person name="Tang G."/>
            <person name="Zhang D."/>
            <person name="Sun W.-H."/>
            <person name="Liu D.-K."/>
            <person name="Li Y."/>
            <person name="Chen G.-Z."/>
            <person name="Liu X.-D."/>
            <person name="Liao X.-Y."/>
            <person name="Jiang Y.-T."/>
            <person name="Yu X."/>
            <person name="Hao Y."/>
            <person name="Huang J."/>
            <person name="Zhao X.-W."/>
            <person name="Ke S."/>
            <person name="Chen Y.-Y."/>
            <person name="Wu W.-L."/>
            <person name="Hsu J.-L."/>
            <person name="Lin Y.-F."/>
            <person name="Huang M.-D."/>
            <person name="Li C.-Y."/>
            <person name="Huang L."/>
            <person name="Wang Z.-W."/>
            <person name="Zhao X."/>
            <person name="Zhong W.-Y."/>
            <person name="Peng D.-H."/>
            <person name="Ahmad S."/>
            <person name="Lan S."/>
            <person name="Zhang J.-S."/>
            <person name="Tsai W.-C."/>
            <person name="Van De Peer Y."/>
            <person name="Liu Z.-J."/>
        </authorList>
    </citation>
    <scope>NUCLEOTIDE SEQUENCE</scope>
    <source>
        <strain evidence="9">CP</strain>
        <tissue evidence="9">Leaves</tissue>
    </source>
</reference>
<dbReference type="GO" id="GO:0006952">
    <property type="term" value="P:defense response"/>
    <property type="evidence" value="ECO:0007669"/>
    <property type="project" value="UniProtKB-KW"/>
</dbReference>
<comment type="caution">
    <text evidence="9">The sequence shown here is derived from an EMBL/GenBank/DDBJ whole genome shotgun (WGS) entry which is preliminary data.</text>
</comment>
<dbReference type="PANTHER" id="PTHR31942">
    <property type="entry name" value="MLO-LIKE PROTEIN 1"/>
    <property type="match status" value="1"/>
</dbReference>
<dbReference type="EMBL" id="JAUJYO010000002">
    <property type="protein sequence ID" value="KAK1323178.1"/>
    <property type="molecule type" value="Genomic_DNA"/>
</dbReference>
<comment type="similarity">
    <text evidence="2">Belongs to the MLO family.</text>
</comment>
<protein>
    <submittedName>
        <fullName evidence="9">MLO-like protein 4</fullName>
    </submittedName>
</protein>
<keyword evidence="3 8" id="KW-0812">Transmembrane</keyword>
<keyword evidence="7" id="KW-0568">Pathogenesis-related protein</keyword>
<accession>A0AAV9FEA2</accession>
<proteinExistence type="inferred from homology"/>
<evidence type="ECO:0000256" key="6">
    <source>
        <dbReference type="ARBA" id="ARBA00023136"/>
    </source>
</evidence>
<comment type="subcellular location">
    <subcellularLocation>
        <location evidence="1">Membrane</location>
        <topology evidence="1">Multi-pass membrane protein</topology>
    </subcellularLocation>
</comment>
<evidence type="ECO:0000313" key="10">
    <source>
        <dbReference type="Proteomes" id="UP001180020"/>
    </source>
</evidence>
<keyword evidence="6 8" id="KW-0472">Membrane</keyword>
<evidence type="ECO:0000256" key="5">
    <source>
        <dbReference type="ARBA" id="ARBA00022989"/>
    </source>
</evidence>
<feature type="transmembrane region" description="Helical" evidence="8">
    <location>
        <begin position="12"/>
        <end position="29"/>
    </location>
</feature>
<dbReference type="Pfam" id="PF03094">
    <property type="entry name" value="Mlo"/>
    <property type="match status" value="1"/>
</dbReference>
<sequence length="91" mass="10184">MGEGRSLAETPTWSVATVTTVMVAVYFVIERSIYRCGKWLNKTKRKALFASLEKIREEDDYGDGGRMNGTVTGNAWRLGDILPHNCDELDA</sequence>
<evidence type="ECO:0000313" key="9">
    <source>
        <dbReference type="EMBL" id="KAK1323178.1"/>
    </source>
</evidence>
<dbReference type="PANTHER" id="PTHR31942:SF9">
    <property type="entry name" value="MLO-LIKE PROTEIN 4"/>
    <property type="match status" value="1"/>
</dbReference>
<dbReference type="GO" id="GO:0016020">
    <property type="term" value="C:membrane"/>
    <property type="evidence" value="ECO:0007669"/>
    <property type="project" value="UniProtKB-SubCell"/>
</dbReference>
<evidence type="ECO:0000256" key="7">
    <source>
        <dbReference type="ARBA" id="ARBA00023265"/>
    </source>
</evidence>
<evidence type="ECO:0000256" key="4">
    <source>
        <dbReference type="ARBA" id="ARBA00022821"/>
    </source>
</evidence>
<evidence type="ECO:0000256" key="8">
    <source>
        <dbReference type="SAM" id="Phobius"/>
    </source>
</evidence>